<dbReference type="AlphaFoldDB" id="A0A645JLN8"/>
<gene>
    <name evidence="1" type="ORF">SDC9_208271</name>
</gene>
<reference evidence="1" key="1">
    <citation type="submission" date="2019-08" db="EMBL/GenBank/DDBJ databases">
        <authorList>
            <person name="Kucharzyk K."/>
            <person name="Murdoch R.W."/>
            <person name="Higgins S."/>
            <person name="Loffler F."/>
        </authorList>
    </citation>
    <scope>NUCLEOTIDE SEQUENCE</scope>
</reference>
<protein>
    <submittedName>
        <fullName evidence="1">Uncharacterized protein</fullName>
    </submittedName>
</protein>
<proteinExistence type="predicted"/>
<name>A0A645JLN8_9ZZZZ</name>
<dbReference type="EMBL" id="VSSQ01135948">
    <property type="protein sequence ID" value="MPN60543.1"/>
    <property type="molecule type" value="Genomic_DNA"/>
</dbReference>
<comment type="caution">
    <text evidence="1">The sequence shown here is derived from an EMBL/GenBank/DDBJ whole genome shotgun (WGS) entry which is preliminary data.</text>
</comment>
<evidence type="ECO:0000313" key="1">
    <source>
        <dbReference type="EMBL" id="MPN60543.1"/>
    </source>
</evidence>
<accession>A0A645JLN8</accession>
<sequence length="111" mass="11850">MNRIHGHGKILVGGGEHESRCVHRHAEESDPLIVVQGDLRFDGDAAPGRFRHSKIAYIPGHRGSHEVHEIVDVAEVHPSTALGSHGQQVHVVSHTGVGGRGSRGNVGYAHA</sequence>
<organism evidence="1">
    <name type="scientific">bioreactor metagenome</name>
    <dbReference type="NCBI Taxonomy" id="1076179"/>
    <lineage>
        <taxon>unclassified sequences</taxon>
        <taxon>metagenomes</taxon>
        <taxon>ecological metagenomes</taxon>
    </lineage>
</organism>